<accession>A0ABQ2A1U2</accession>
<feature type="domain" description="MacB-like periplasmic core" evidence="9">
    <location>
        <begin position="28"/>
        <end position="244"/>
    </location>
</feature>
<keyword evidence="5 7" id="KW-0472">Membrane</keyword>
<reference evidence="11" key="1">
    <citation type="journal article" date="2019" name="Int. J. Syst. Evol. Microbiol.">
        <title>The Global Catalogue of Microorganisms (GCM) 10K type strain sequencing project: providing services to taxonomists for standard genome sequencing and annotation.</title>
        <authorList>
            <consortium name="The Broad Institute Genomics Platform"/>
            <consortium name="The Broad Institute Genome Sequencing Center for Infectious Disease"/>
            <person name="Wu L."/>
            <person name="Ma J."/>
        </authorList>
    </citation>
    <scope>NUCLEOTIDE SEQUENCE [LARGE SCALE GENOMIC DNA]</scope>
    <source>
        <strain evidence="11">CGMCC 1.14966</strain>
    </source>
</reference>
<name>A0ABQ2A1U2_9BACT</name>
<evidence type="ECO:0000256" key="6">
    <source>
        <dbReference type="ARBA" id="ARBA00038076"/>
    </source>
</evidence>
<feature type="transmembrane region" description="Helical" evidence="7">
    <location>
        <begin position="15"/>
        <end position="38"/>
    </location>
</feature>
<keyword evidence="4 7" id="KW-1133">Transmembrane helix</keyword>
<protein>
    <recommendedName>
        <fullName evidence="12">FtsX-like permease family protein</fullName>
    </recommendedName>
</protein>
<comment type="subcellular location">
    <subcellularLocation>
        <location evidence="1">Cell membrane</location>
        <topology evidence="1">Multi-pass membrane protein</topology>
    </subcellularLocation>
</comment>
<evidence type="ECO:0000313" key="11">
    <source>
        <dbReference type="Proteomes" id="UP000637774"/>
    </source>
</evidence>
<evidence type="ECO:0000256" key="7">
    <source>
        <dbReference type="SAM" id="Phobius"/>
    </source>
</evidence>
<feature type="transmembrane region" description="Helical" evidence="7">
    <location>
        <begin position="278"/>
        <end position="302"/>
    </location>
</feature>
<evidence type="ECO:0000256" key="3">
    <source>
        <dbReference type="ARBA" id="ARBA00022692"/>
    </source>
</evidence>
<feature type="domain" description="ABC3 transporter permease C-terminal" evidence="8">
    <location>
        <begin position="281"/>
        <end position="392"/>
    </location>
</feature>
<dbReference type="InterPro" id="IPR003838">
    <property type="entry name" value="ABC3_permease_C"/>
</dbReference>
<evidence type="ECO:0000313" key="10">
    <source>
        <dbReference type="EMBL" id="GGH82815.1"/>
    </source>
</evidence>
<sequence>MLRHLFTLIWNRKRANALLIAEIFFAFVVLFVLGSLLVDSYRRYTMPLGYQYEQVWYVAMDPGNEPAARQDATFLRVIRSLKALPGVRSVSTTLYNTPFSFSDSSGDIKVNGRNANCDRYAGGDDMADVLQLQLAEGRWFDRRDDAATRKPVVISSETRAALFPAGPALGQIITSTNTTDGEMQVVGVLATTYRSRGEFQKPKPAYFRRSQPLLADADTTHLDKPLLLVRVQPTATAELEQRMTKEIAAVSGGWKAAVTTLPEERTIRMKFALAPMGAMGLVGLFLIINVALGLFGVLWQTINQRRAEIGVRRAMGATAGRISAQILGETLVVTTFGLGLGLVVAAQFPLLGVMDMKTGVYLTAMLLATGLIYALTTLCALYPSRLAAGIHPAVALREE</sequence>
<dbReference type="RefSeq" id="WP_188561098.1">
    <property type="nucleotide sequence ID" value="NZ_BMGY01000007.1"/>
</dbReference>
<proteinExistence type="inferred from homology"/>
<evidence type="ECO:0000259" key="9">
    <source>
        <dbReference type="Pfam" id="PF12704"/>
    </source>
</evidence>
<evidence type="ECO:0000256" key="1">
    <source>
        <dbReference type="ARBA" id="ARBA00004651"/>
    </source>
</evidence>
<dbReference type="PANTHER" id="PTHR30572:SF4">
    <property type="entry name" value="ABC TRANSPORTER PERMEASE YTRF"/>
    <property type="match status" value="1"/>
</dbReference>
<feature type="transmembrane region" description="Helical" evidence="7">
    <location>
        <begin position="322"/>
        <end position="348"/>
    </location>
</feature>
<dbReference type="Proteomes" id="UP000637774">
    <property type="component" value="Unassembled WGS sequence"/>
</dbReference>
<feature type="transmembrane region" description="Helical" evidence="7">
    <location>
        <begin position="360"/>
        <end position="383"/>
    </location>
</feature>
<organism evidence="10 11">
    <name type="scientific">Hymenobacter frigidus</name>
    <dbReference type="NCBI Taxonomy" id="1524095"/>
    <lineage>
        <taxon>Bacteria</taxon>
        <taxon>Pseudomonadati</taxon>
        <taxon>Bacteroidota</taxon>
        <taxon>Cytophagia</taxon>
        <taxon>Cytophagales</taxon>
        <taxon>Hymenobacteraceae</taxon>
        <taxon>Hymenobacter</taxon>
    </lineage>
</organism>
<dbReference type="InterPro" id="IPR025857">
    <property type="entry name" value="MacB_PCD"/>
</dbReference>
<evidence type="ECO:0000256" key="2">
    <source>
        <dbReference type="ARBA" id="ARBA00022475"/>
    </source>
</evidence>
<keyword evidence="11" id="KW-1185">Reference proteome</keyword>
<keyword evidence="2" id="KW-1003">Cell membrane</keyword>
<gene>
    <name evidence="10" type="ORF">GCM10011495_11610</name>
</gene>
<dbReference type="Pfam" id="PF02687">
    <property type="entry name" value="FtsX"/>
    <property type="match status" value="1"/>
</dbReference>
<dbReference type="Pfam" id="PF12704">
    <property type="entry name" value="MacB_PCD"/>
    <property type="match status" value="1"/>
</dbReference>
<dbReference type="PANTHER" id="PTHR30572">
    <property type="entry name" value="MEMBRANE COMPONENT OF TRANSPORTER-RELATED"/>
    <property type="match status" value="1"/>
</dbReference>
<dbReference type="InterPro" id="IPR050250">
    <property type="entry name" value="Macrolide_Exporter_MacB"/>
</dbReference>
<evidence type="ECO:0000259" key="8">
    <source>
        <dbReference type="Pfam" id="PF02687"/>
    </source>
</evidence>
<comment type="similarity">
    <text evidence="6">Belongs to the ABC-4 integral membrane protein family.</text>
</comment>
<evidence type="ECO:0000256" key="4">
    <source>
        <dbReference type="ARBA" id="ARBA00022989"/>
    </source>
</evidence>
<evidence type="ECO:0000256" key="5">
    <source>
        <dbReference type="ARBA" id="ARBA00023136"/>
    </source>
</evidence>
<dbReference type="EMBL" id="BMGY01000007">
    <property type="protein sequence ID" value="GGH82815.1"/>
    <property type="molecule type" value="Genomic_DNA"/>
</dbReference>
<keyword evidence="3 7" id="KW-0812">Transmembrane</keyword>
<comment type="caution">
    <text evidence="10">The sequence shown here is derived from an EMBL/GenBank/DDBJ whole genome shotgun (WGS) entry which is preliminary data.</text>
</comment>
<evidence type="ECO:0008006" key="12">
    <source>
        <dbReference type="Google" id="ProtNLM"/>
    </source>
</evidence>